<feature type="domain" description="Chaplin" evidence="8">
    <location>
        <begin position="22"/>
        <end position="76"/>
    </location>
</feature>
<evidence type="ECO:0000313" key="10">
    <source>
        <dbReference type="Proteomes" id="UP000659223"/>
    </source>
</evidence>
<gene>
    <name evidence="9" type="ORF">GCM10010324_18780</name>
</gene>
<keyword evidence="6" id="KW-0034">Amyloid</keyword>
<evidence type="ECO:0000256" key="7">
    <source>
        <dbReference type="SAM" id="SignalP"/>
    </source>
</evidence>
<reference evidence="10" key="1">
    <citation type="journal article" date="2019" name="Int. J. Syst. Evol. Microbiol.">
        <title>The Global Catalogue of Microorganisms (GCM) 10K type strain sequencing project: providing services to taxonomists for standard genome sequencing and annotation.</title>
        <authorList>
            <consortium name="The Broad Institute Genomics Platform"/>
            <consortium name="The Broad Institute Genome Sequencing Center for Infectious Disease"/>
            <person name="Wu L."/>
            <person name="Ma J."/>
        </authorList>
    </citation>
    <scope>NUCLEOTIDE SEQUENCE [LARGE SCALE GENOMIC DNA]</scope>
    <source>
        <strain evidence="10">JCM 4586</strain>
    </source>
</reference>
<accession>A0ABQ2Y939</accession>
<keyword evidence="2" id="KW-0134">Cell wall</keyword>
<feature type="chain" id="PRO_5046417686" description="Chaplin domain-containing protein" evidence="7">
    <location>
        <begin position="25"/>
        <end position="78"/>
    </location>
</feature>
<dbReference type="RefSeq" id="WP_190021170.1">
    <property type="nucleotide sequence ID" value="NZ_BMUT01000003.1"/>
</dbReference>
<comment type="caution">
    <text evidence="9">The sequence shown here is derived from an EMBL/GenBank/DDBJ whole genome shotgun (WGS) entry which is preliminary data.</text>
</comment>
<evidence type="ECO:0000256" key="1">
    <source>
        <dbReference type="ARBA" id="ARBA00004191"/>
    </source>
</evidence>
<evidence type="ECO:0000256" key="5">
    <source>
        <dbReference type="ARBA" id="ARBA00022889"/>
    </source>
</evidence>
<evidence type="ECO:0000256" key="3">
    <source>
        <dbReference type="ARBA" id="ARBA00022525"/>
    </source>
</evidence>
<proteinExistence type="predicted"/>
<name>A0ABQ2Y939_9ACTN</name>
<protein>
    <recommendedName>
        <fullName evidence="8">Chaplin domain-containing protein</fullName>
    </recommendedName>
</protein>
<dbReference type="InterPro" id="IPR005528">
    <property type="entry name" value="ChpA-H"/>
</dbReference>
<dbReference type="Pfam" id="PF03777">
    <property type="entry name" value="ChpA-C"/>
    <property type="match status" value="1"/>
</dbReference>
<evidence type="ECO:0000256" key="4">
    <source>
        <dbReference type="ARBA" id="ARBA00022729"/>
    </source>
</evidence>
<dbReference type="EMBL" id="BMUT01000003">
    <property type="protein sequence ID" value="GGX73734.1"/>
    <property type="molecule type" value="Genomic_DNA"/>
</dbReference>
<dbReference type="Proteomes" id="UP000659223">
    <property type="component" value="Unassembled WGS sequence"/>
</dbReference>
<evidence type="ECO:0000256" key="6">
    <source>
        <dbReference type="ARBA" id="ARBA00023087"/>
    </source>
</evidence>
<sequence>MSIRNAAAVTVLAAAALGAGGAVASAHGQAVGTAENSPGVAAGNVLQVAPRISPNVGGNVISVVGVGNSSHDNALINK</sequence>
<feature type="signal peptide" evidence="7">
    <location>
        <begin position="1"/>
        <end position="24"/>
    </location>
</feature>
<keyword evidence="4 7" id="KW-0732">Signal</keyword>
<organism evidence="9 10">
    <name type="scientific">Streptomyces hiroshimensis</name>
    <dbReference type="NCBI Taxonomy" id="66424"/>
    <lineage>
        <taxon>Bacteria</taxon>
        <taxon>Bacillati</taxon>
        <taxon>Actinomycetota</taxon>
        <taxon>Actinomycetes</taxon>
        <taxon>Kitasatosporales</taxon>
        <taxon>Streptomycetaceae</taxon>
        <taxon>Streptomyces</taxon>
    </lineage>
</organism>
<keyword evidence="10" id="KW-1185">Reference proteome</keyword>
<evidence type="ECO:0000313" key="9">
    <source>
        <dbReference type="EMBL" id="GGX73734.1"/>
    </source>
</evidence>
<evidence type="ECO:0000256" key="2">
    <source>
        <dbReference type="ARBA" id="ARBA00022512"/>
    </source>
</evidence>
<keyword evidence="3" id="KW-0964">Secreted</keyword>
<comment type="subcellular location">
    <subcellularLocation>
        <location evidence="1">Secreted</location>
        <location evidence="1">Cell wall</location>
    </subcellularLocation>
</comment>
<keyword evidence="5" id="KW-0130">Cell adhesion</keyword>
<evidence type="ECO:0000259" key="8">
    <source>
        <dbReference type="Pfam" id="PF03777"/>
    </source>
</evidence>